<protein>
    <submittedName>
        <fullName evidence="1">Uncharacterized protein</fullName>
    </submittedName>
</protein>
<dbReference type="AlphaFoldDB" id="A0A2R6WE18"/>
<accession>A0A2R6WE18</accession>
<organism evidence="1 2">
    <name type="scientific">Marchantia polymorpha</name>
    <name type="common">Common liverwort</name>
    <name type="synonym">Marchantia aquatica</name>
    <dbReference type="NCBI Taxonomy" id="3197"/>
    <lineage>
        <taxon>Eukaryota</taxon>
        <taxon>Viridiplantae</taxon>
        <taxon>Streptophyta</taxon>
        <taxon>Embryophyta</taxon>
        <taxon>Marchantiophyta</taxon>
        <taxon>Marchantiopsida</taxon>
        <taxon>Marchantiidae</taxon>
        <taxon>Marchantiales</taxon>
        <taxon>Marchantiaceae</taxon>
        <taxon>Marchantia</taxon>
    </lineage>
</organism>
<evidence type="ECO:0000313" key="2">
    <source>
        <dbReference type="Proteomes" id="UP000244005"/>
    </source>
</evidence>
<sequence length="140" mass="15795">MHGGQSTELYDDERARMITRITSRWTPSDASLGNMSCVQKARIQFFESLRSLPSVAMVAIMYTCSRNVENGLPVEPAHVLDLRFLNIYYHYLFLRSTTSGSSVGNQISIISCNQSARSHATLQLNFSLDAVRRLVRHTPN</sequence>
<dbReference type="EMBL" id="KZ772775">
    <property type="protein sequence ID" value="PTQ32098.1"/>
    <property type="molecule type" value="Genomic_DNA"/>
</dbReference>
<dbReference type="Proteomes" id="UP000244005">
    <property type="component" value="Unassembled WGS sequence"/>
</dbReference>
<evidence type="ECO:0000313" key="1">
    <source>
        <dbReference type="EMBL" id="PTQ32098.1"/>
    </source>
</evidence>
<gene>
    <name evidence="1" type="ORF">MARPO_0103s0066</name>
</gene>
<proteinExistence type="predicted"/>
<name>A0A2R6WE18_MARPO</name>
<keyword evidence="2" id="KW-1185">Reference proteome</keyword>
<dbReference type="Gramene" id="Mp1g00200.1">
    <property type="protein sequence ID" value="Mp1g00200.1.cds1"/>
    <property type="gene ID" value="Mp1g00200"/>
</dbReference>
<reference evidence="2" key="1">
    <citation type="journal article" date="2017" name="Cell">
        <title>Insights into land plant evolution garnered from the Marchantia polymorpha genome.</title>
        <authorList>
            <person name="Bowman J.L."/>
            <person name="Kohchi T."/>
            <person name="Yamato K.T."/>
            <person name="Jenkins J."/>
            <person name="Shu S."/>
            <person name="Ishizaki K."/>
            <person name="Yamaoka S."/>
            <person name="Nishihama R."/>
            <person name="Nakamura Y."/>
            <person name="Berger F."/>
            <person name="Adam C."/>
            <person name="Aki S.S."/>
            <person name="Althoff F."/>
            <person name="Araki T."/>
            <person name="Arteaga-Vazquez M.A."/>
            <person name="Balasubrmanian S."/>
            <person name="Barry K."/>
            <person name="Bauer D."/>
            <person name="Boehm C.R."/>
            <person name="Briginshaw L."/>
            <person name="Caballero-Perez J."/>
            <person name="Catarino B."/>
            <person name="Chen F."/>
            <person name="Chiyoda S."/>
            <person name="Chovatia M."/>
            <person name="Davies K.M."/>
            <person name="Delmans M."/>
            <person name="Demura T."/>
            <person name="Dierschke T."/>
            <person name="Dolan L."/>
            <person name="Dorantes-Acosta A.E."/>
            <person name="Eklund D.M."/>
            <person name="Florent S.N."/>
            <person name="Flores-Sandoval E."/>
            <person name="Fujiyama A."/>
            <person name="Fukuzawa H."/>
            <person name="Galik B."/>
            <person name="Grimanelli D."/>
            <person name="Grimwood J."/>
            <person name="Grossniklaus U."/>
            <person name="Hamada T."/>
            <person name="Haseloff J."/>
            <person name="Hetherington A.J."/>
            <person name="Higo A."/>
            <person name="Hirakawa Y."/>
            <person name="Hundley H.N."/>
            <person name="Ikeda Y."/>
            <person name="Inoue K."/>
            <person name="Inoue S.I."/>
            <person name="Ishida S."/>
            <person name="Jia Q."/>
            <person name="Kakita M."/>
            <person name="Kanazawa T."/>
            <person name="Kawai Y."/>
            <person name="Kawashima T."/>
            <person name="Kennedy M."/>
            <person name="Kinose K."/>
            <person name="Kinoshita T."/>
            <person name="Kohara Y."/>
            <person name="Koide E."/>
            <person name="Komatsu K."/>
            <person name="Kopischke S."/>
            <person name="Kubo M."/>
            <person name="Kyozuka J."/>
            <person name="Lagercrantz U."/>
            <person name="Lin S.S."/>
            <person name="Lindquist E."/>
            <person name="Lipzen A.M."/>
            <person name="Lu C.W."/>
            <person name="De Luna E."/>
            <person name="Martienssen R.A."/>
            <person name="Minamino N."/>
            <person name="Mizutani M."/>
            <person name="Mizutani M."/>
            <person name="Mochizuki N."/>
            <person name="Monte I."/>
            <person name="Mosher R."/>
            <person name="Nagasaki H."/>
            <person name="Nakagami H."/>
            <person name="Naramoto S."/>
            <person name="Nishitani K."/>
            <person name="Ohtani M."/>
            <person name="Okamoto T."/>
            <person name="Okumura M."/>
            <person name="Phillips J."/>
            <person name="Pollak B."/>
            <person name="Reinders A."/>
            <person name="Rovekamp M."/>
            <person name="Sano R."/>
            <person name="Sawa S."/>
            <person name="Schmid M.W."/>
            <person name="Shirakawa M."/>
            <person name="Solano R."/>
            <person name="Spunde A."/>
            <person name="Suetsugu N."/>
            <person name="Sugano S."/>
            <person name="Sugiyama A."/>
            <person name="Sun R."/>
            <person name="Suzuki Y."/>
            <person name="Takenaka M."/>
            <person name="Takezawa D."/>
            <person name="Tomogane H."/>
            <person name="Tsuzuki M."/>
            <person name="Ueda T."/>
            <person name="Umeda M."/>
            <person name="Ward J.M."/>
            <person name="Watanabe Y."/>
            <person name="Yazaki K."/>
            <person name="Yokoyama R."/>
            <person name="Yoshitake Y."/>
            <person name="Yotsui I."/>
            <person name="Zachgo S."/>
            <person name="Schmutz J."/>
        </authorList>
    </citation>
    <scope>NUCLEOTIDE SEQUENCE [LARGE SCALE GENOMIC DNA]</scope>
    <source>
        <strain evidence="2">Tak-1</strain>
    </source>
</reference>